<dbReference type="CDD" id="cd09487">
    <property type="entry name" value="SAM_superfamily"/>
    <property type="match status" value="1"/>
</dbReference>
<protein>
    <recommendedName>
        <fullName evidence="2">SAM domain-containing protein</fullName>
    </recommendedName>
</protein>
<accession>A0A7J7CDI4</accession>
<dbReference type="InParanoid" id="A0A7J7CDI4"/>
<dbReference type="Gene3D" id="1.10.150.50">
    <property type="entry name" value="Transcription Factor, Ets-1"/>
    <property type="match status" value="1"/>
</dbReference>
<evidence type="ECO:0000259" key="2">
    <source>
        <dbReference type="Pfam" id="PF07647"/>
    </source>
</evidence>
<name>A0A7J7CDI4_TRIWF</name>
<dbReference type="InterPro" id="IPR001660">
    <property type="entry name" value="SAM"/>
</dbReference>
<dbReference type="Pfam" id="PF07647">
    <property type="entry name" value="SAM_2"/>
    <property type="match status" value="1"/>
</dbReference>
<feature type="domain" description="SAM" evidence="2">
    <location>
        <begin position="47"/>
        <end position="82"/>
    </location>
</feature>
<reference evidence="3 4" key="1">
    <citation type="journal article" date="2020" name="Nat. Commun.">
        <title>Genome of Tripterygium wilfordii and identification of cytochrome P450 involved in triptolide biosynthesis.</title>
        <authorList>
            <person name="Tu L."/>
            <person name="Su P."/>
            <person name="Zhang Z."/>
            <person name="Gao L."/>
            <person name="Wang J."/>
            <person name="Hu T."/>
            <person name="Zhou J."/>
            <person name="Zhang Y."/>
            <person name="Zhao Y."/>
            <person name="Liu Y."/>
            <person name="Song Y."/>
            <person name="Tong Y."/>
            <person name="Lu Y."/>
            <person name="Yang J."/>
            <person name="Xu C."/>
            <person name="Jia M."/>
            <person name="Peters R.J."/>
            <person name="Huang L."/>
            <person name="Gao W."/>
        </authorList>
    </citation>
    <scope>NUCLEOTIDE SEQUENCE [LARGE SCALE GENOMIC DNA]</scope>
    <source>
        <strain evidence="4">cv. XIE 37</strain>
        <tissue evidence="3">Leaf</tissue>
    </source>
</reference>
<dbReference type="PANTHER" id="PTHR33915:SF3">
    <property type="entry name" value="STERILE ALPHA MOTIF (SAM) DOMAIN PROTEIN"/>
    <property type="match status" value="1"/>
</dbReference>
<organism evidence="3 4">
    <name type="scientific">Tripterygium wilfordii</name>
    <name type="common">Thunder God vine</name>
    <dbReference type="NCBI Taxonomy" id="458696"/>
    <lineage>
        <taxon>Eukaryota</taxon>
        <taxon>Viridiplantae</taxon>
        <taxon>Streptophyta</taxon>
        <taxon>Embryophyta</taxon>
        <taxon>Tracheophyta</taxon>
        <taxon>Spermatophyta</taxon>
        <taxon>Magnoliopsida</taxon>
        <taxon>eudicotyledons</taxon>
        <taxon>Gunneridae</taxon>
        <taxon>Pentapetalae</taxon>
        <taxon>rosids</taxon>
        <taxon>fabids</taxon>
        <taxon>Celastrales</taxon>
        <taxon>Celastraceae</taxon>
        <taxon>Tripterygium</taxon>
    </lineage>
</organism>
<comment type="caution">
    <text evidence="3">The sequence shown here is derived from an EMBL/GenBank/DDBJ whole genome shotgun (WGS) entry which is preliminary data.</text>
</comment>
<evidence type="ECO:0000256" key="1">
    <source>
        <dbReference type="SAM" id="MobiDB-lite"/>
    </source>
</evidence>
<dbReference type="AlphaFoldDB" id="A0A7J7CDI4"/>
<gene>
    <name evidence="3" type="ORF">HS088_TW18G00634</name>
</gene>
<sequence length="234" mass="26802">MTLHNITTSNFVCNVTYPIHTTKAVDWFSWLSKTTLEPPLVYEYGLAFARDELESEDLPYFNHEFLHSMGISVAEHRLEILKLAKKEIGPGRIVGLSKLVWAMNMTKKCINRWGFHKELMIQAVPEEGEEEVVVEKAIVQAGIVAKAGPINGRIQEKKLMATNRSVKVSGPLDVNQLQQKFVFVYTRTSPQFYGTPDPRKQRNFMPFMDSNRSQMISGPLDRRSLSPFELKERN</sequence>
<dbReference type="SUPFAM" id="SSF47769">
    <property type="entry name" value="SAM/Pointed domain"/>
    <property type="match status" value="1"/>
</dbReference>
<proteinExistence type="predicted"/>
<dbReference type="PANTHER" id="PTHR33915">
    <property type="entry name" value="OSJNBA0033G05.11 PROTEIN"/>
    <property type="match status" value="1"/>
</dbReference>
<feature type="compositionally biased region" description="Basic and acidic residues" evidence="1">
    <location>
        <begin position="220"/>
        <end position="234"/>
    </location>
</feature>
<evidence type="ECO:0000313" key="3">
    <source>
        <dbReference type="EMBL" id="KAF5731947.1"/>
    </source>
</evidence>
<keyword evidence="4" id="KW-1185">Reference proteome</keyword>
<dbReference type="InterPro" id="IPR013761">
    <property type="entry name" value="SAM/pointed_sf"/>
</dbReference>
<dbReference type="Proteomes" id="UP000593562">
    <property type="component" value="Unassembled WGS sequence"/>
</dbReference>
<feature type="region of interest" description="Disordered" evidence="1">
    <location>
        <begin position="210"/>
        <end position="234"/>
    </location>
</feature>
<dbReference type="EMBL" id="JAAARO010000018">
    <property type="protein sequence ID" value="KAF5731947.1"/>
    <property type="molecule type" value="Genomic_DNA"/>
</dbReference>
<evidence type="ECO:0000313" key="4">
    <source>
        <dbReference type="Proteomes" id="UP000593562"/>
    </source>
</evidence>